<dbReference type="KEGG" id="nli:G3M70_09435"/>
<protein>
    <submittedName>
        <fullName evidence="2">Uncharacterized protein</fullName>
    </submittedName>
</protein>
<accession>A0A7T0BW96</accession>
<dbReference type="AlphaFoldDB" id="A0A7T0BW96"/>
<reference evidence="2 3" key="1">
    <citation type="submission" date="2020-02" db="EMBL/GenBank/DDBJ databases">
        <title>Genomic and physiological characterization of two novel Nitrospinaceae genera.</title>
        <authorList>
            <person name="Mueller A.J."/>
            <person name="Jung M.-Y."/>
            <person name="Strachan C.R."/>
            <person name="Herbold C.W."/>
            <person name="Kirkegaard R.H."/>
            <person name="Daims H."/>
        </authorList>
    </citation>
    <scope>NUCLEOTIDE SEQUENCE [LARGE SCALE GENOMIC DNA]</scope>
    <source>
        <strain evidence="2">EB</strain>
    </source>
</reference>
<gene>
    <name evidence="2" type="ORF">G3M70_09435</name>
</gene>
<proteinExistence type="predicted"/>
<sequence length="62" mass="6812">MQTTTGTLRATHEATSHNSSPNKADKRPTPLKTPKAMGTRHICVVLNRVATAYFPERTYAAN</sequence>
<name>A0A7T0BW96_9BACT</name>
<dbReference type="Proteomes" id="UP000594688">
    <property type="component" value="Chromosome"/>
</dbReference>
<evidence type="ECO:0000313" key="2">
    <source>
        <dbReference type="EMBL" id="QPJ62079.1"/>
    </source>
</evidence>
<feature type="region of interest" description="Disordered" evidence="1">
    <location>
        <begin position="1"/>
        <end position="35"/>
    </location>
</feature>
<dbReference type="EMBL" id="CP048685">
    <property type="protein sequence ID" value="QPJ62079.1"/>
    <property type="molecule type" value="Genomic_DNA"/>
</dbReference>
<organism evidence="2 3">
    <name type="scientific">Candidatus Nitronauta litoralis</name>
    <dbReference type="NCBI Taxonomy" id="2705533"/>
    <lineage>
        <taxon>Bacteria</taxon>
        <taxon>Pseudomonadati</taxon>
        <taxon>Nitrospinota/Tectimicrobiota group</taxon>
        <taxon>Nitrospinota</taxon>
        <taxon>Nitrospinia</taxon>
        <taxon>Nitrospinales</taxon>
        <taxon>Nitrospinaceae</taxon>
        <taxon>Candidatus Nitronauta</taxon>
    </lineage>
</organism>
<evidence type="ECO:0000313" key="3">
    <source>
        <dbReference type="Proteomes" id="UP000594688"/>
    </source>
</evidence>
<evidence type="ECO:0000256" key="1">
    <source>
        <dbReference type="SAM" id="MobiDB-lite"/>
    </source>
</evidence>